<name>A0AAV5NIJ5_9PROT</name>
<evidence type="ECO:0000313" key="1">
    <source>
        <dbReference type="EMBL" id="GLQ64257.1"/>
    </source>
</evidence>
<evidence type="ECO:0000313" key="2">
    <source>
        <dbReference type="Proteomes" id="UP001156614"/>
    </source>
</evidence>
<gene>
    <name evidence="1" type="ORF">GCM10007867_31040</name>
</gene>
<keyword evidence="2" id="KW-1185">Reference proteome</keyword>
<proteinExistence type="predicted"/>
<protein>
    <submittedName>
        <fullName evidence="1">Uncharacterized protein</fullName>
    </submittedName>
</protein>
<dbReference type="EMBL" id="BSNU01000012">
    <property type="protein sequence ID" value="GLQ64257.1"/>
    <property type="molecule type" value="Genomic_DNA"/>
</dbReference>
<reference evidence="2" key="1">
    <citation type="journal article" date="2019" name="Int. J. Syst. Evol. Microbiol.">
        <title>The Global Catalogue of Microorganisms (GCM) 10K type strain sequencing project: providing services to taxonomists for standard genome sequencing and annotation.</title>
        <authorList>
            <consortium name="The Broad Institute Genomics Platform"/>
            <consortium name="The Broad Institute Genome Sequencing Center for Infectious Disease"/>
            <person name="Wu L."/>
            <person name="Ma J."/>
        </authorList>
    </citation>
    <scope>NUCLEOTIDE SEQUENCE [LARGE SCALE GENOMIC DNA]</scope>
    <source>
        <strain evidence="2">NBRC 3267</strain>
    </source>
</reference>
<dbReference type="Proteomes" id="UP001156614">
    <property type="component" value="Unassembled WGS sequence"/>
</dbReference>
<dbReference type="AlphaFoldDB" id="A0AAV5NIJ5"/>
<sequence length="82" mass="8915">MMAWTPPDRWGNVCIFVITEVSKCVIVLIGKVEAPYEGAVPRQIAIGIGYTSKETKTSAGESSVQEICTIDRPFGLHVHNPA</sequence>
<organism evidence="1 2">
    <name type="scientific">Gluconobacter cerinus</name>
    <dbReference type="NCBI Taxonomy" id="38307"/>
    <lineage>
        <taxon>Bacteria</taxon>
        <taxon>Pseudomonadati</taxon>
        <taxon>Pseudomonadota</taxon>
        <taxon>Alphaproteobacteria</taxon>
        <taxon>Acetobacterales</taxon>
        <taxon>Acetobacteraceae</taxon>
        <taxon>Gluconobacter</taxon>
    </lineage>
</organism>
<accession>A0AAV5NIJ5</accession>
<comment type="caution">
    <text evidence="1">The sequence shown here is derived from an EMBL/GenBank/DDBJ whole genome shotgun (WGS) entry which is preliminary data.</text>
</comment>